<feature type="binding site" evidence="9">
    <location>
        <position position="66"/>
    </location>
    <ligand>
        <name>substrate</name>
    </ligand>
</feature>
<feature type="binding site" evidence="9">
    <location>
        <position position="215"/>
    </location>
    <ligand>
        <name>Mg(2+)</name>
        <dbReference type="ChEBI" id="CHEBI:18420"/>
        <label>2</label>
    </ligand>
</feature>
<dbReference type="GO" id="GO:0000287">
    <property type="term" value="F:magnesium ion binding"/>
    <property type="evidence" value="ECO:0007669"/>
    <property type="project" value="UniProtKB-UniRule"/>
</dbReference>
<evidence type="ECO:0000256" key="2">
    <source>
        <dbReference type="ARBA" id="ARBA00005289"/>
    </source>
</evidence>
<dbReference type="PROSITE" id="PS00630">
    <property type="entry name" value="IMP_2"/>
    <property type="match status" value="1"/>
</dbReference>
<dbReference type="InterPro" id="IPR000760">
    <property type="entry name" value="Inositol_monophosphatase-like"/>
</dbReference>
<dbReference type="Gene3D" id="3.40.190.80">
    <property type="match status" value="1"/>
</dbReference>
<keyword evidence="8 9" id="KW-0472">Membrane</keyword>
<dbReference type="InterPro" id="IPR050725">
    <property type="entry name" value="CysQ/Inositol_MonoPase"/>
</dbReference>
<dbReference type="PROSITE" id="PS00629">
    <property type="entry name" value="IMP_1"/>
    <property type="match status" value="1"/>
</dbReference>
<dbReference type="InterPro" id="IPR020550">
    <property type="entry name" value="Inositol_monophosphatase_CS"/>
</dbReference>
<feature type="binding site" evidence="10">
    <location>
        <position position="215"/>
    </location>
    <ligand>
        <name>Mg(2+)</name>
        <dbReference type="ChEBI" id="CHEBI:18420"/>
        <label>1</label>
        <note>catalytic</note>
    </ligand>
</feature>
<comment type="subcellular location">
    <subcellularLocation>
        <location evidence="9">Cell inner membrane</location>
        <topology evidence="9">Peripheral membrane protein</topology>
        <orientation evidence="9">Cytoplasmic side</orientation>
    </subcellularLocation>
</comment>
<feature type="binding site" evidence="9">
    <location>
        <begin position="88"/>
        <end position="91"/>
    </location>
    <ligand>
        <name>substrate</name>
    </ligand>
</feature>
<dbReference type="HAMAP" id="MF_02095">
    <property type="entry name" value="CysQ"/>
    <property type="match status" value="1"/>
</dbReference>
<dbReference type="GO" id="GO:0046854">
    <property type="term" value="P:phosphatidylinositol phosphate biosynthetic process"/>
    <property type="evidence" value="ECO:0007669"/>
    <property type="project" value="InterPro"/>
</dbReference>
<keyword evidence="7 9" id="KW-0460">Magnesium</keyword>
<feature type="binding site" evidence="9">
    <location>
        <position position="89"/>
    </location>
    <ligand>
        <name>Mg(2+)</name>
        <dbReference type="ChEBI" id="CHEBI:18420"/>
        <label>2</label>
    </ligand>
</feature>
<feature type="binding site" evidence="9">
    <location>
        <position position="86"/>
    </location>
    <ligand>
        <name>Mg(2+)</name>
        <dbReference type="ChEBI" id="CHEBI:18420"/>
        <label>2</label>
    </ligand>
</feature>
<evidence type="ECO:0000313" key="11">
    <source>
        <dbReference type="EMBL" id="KFZ31066.1"/>
    </source>
</evidence>
<comment type="caution">
    <text evidence="11">The sequence shown here is derived from an EMBL/GenBank/DDBJ whole genome shotgun (WGS) entry which is preliminary data.</text>
</comment>
<keyword evidence="4 9" id="KW-0997">Cell inner membrane</keyword>
<dbReference type="InterPro" id="IPR006240">
    <property type="entry name" value="CysQ"/>
</dbReference>
<gene>
    <name evidence="9" type="primary">cysQ</name>
    <name evidence="11" type="ORF">IDSA_06185</name>
</gene>
<feature type="binding site" evidence="9">
    <location>
        <position position="215"/>
    </location>
    <ligand>
        <name>substrate</name>
    </ligand>
</feature>
<sequence length="272" mass="30689">MTEWLEGAADIAVRAGALILELYRDQDFETFEKEDDSPVTSADFAANRVILDALADLTPDIPVLSEEGSHLSFEERRKWPRYWIIDPIDGTQEFIRQSGDFGVVISLVEHNRPVLGIIYWPTEDVLFTAQQGKGAYKQDRQGKRKVEVRYLDDPQRDPLKVAISRRQPEALVLDRMGSERELELVRVGSCSLKACLIAEGKADCFLRVGPTGEWDTAAAEVIVGEAGGNILSEYFDPLTYNQEPNLGNPNFIIMGDPAVNWREIFTYHRQAE</sequence>
<keyword evidence="12" id="KW-1185">Reference proteome</keyword>
<dbReference type="NCBIfam" id="TIGR01331">
    <property type="entry name" value="bisphos_cysQ"/>
    <property type="match status" value="1"/>
</dbReference>
<comment type="catalytic activity">
    <reaction evidence="1 9">
        <text>adenosine 3',5'-bisphosphate + H2O = AMP + phosphate</text>
        <dbReference type="Rhea" id="RHEA:10040"/>
        <dbReference type="ChEBI" id="CHEBI:15377"/>
        <dbReference type="ChEBI" id="CHEBI:43474"/>
        <dbReference type="ChEBI" id="CHEBI:58343"/>
        <dbReference type="ChEBI" id="CHEBI:456215"/>
        <dbReference type="EC" id="3.1.3.7"/>
    </reaction>
</comment>
<proteinExistence type="inferred from homology"/>
<feature type="binding site" evidence="10">
    <location>
        <position position="66"/>
    </location>
    <ligand>
        <name>Mg(2+)</name>
        <dbReference type="ChEBI" id="CHEBI:18420"/>
        <label>1</label>
        <note>catalytic</note>
    </ligand>
</feature>
<dbReference type="EC" id="3.1.3.7" evidence="9"/>
<evidence type="ECO:0000256" key="3">
    <source>
        <dbReference type="ARBA" id="ARBA00022475"/>
    </source>
</evidence>
<dbReference type="AlphaFoldDB" id="A0A094JER4"/>
<evidence type="ECO:0000256" key="9">
    <source>
        <dbReference type="HAMAP-Rule" id="MF_02095"/>
    </source>
</evidence>
<dbReference type="PRINTS" id="PR00377">
    <property type="entry name" value="IMPHPHTASES"/>
</dbReference>
<dbReference type="CDD" id="cd01638">
    <property type="entry name" value="CysQ"/>
    <property type="match status" value="1"/>
</dbReference>
<evidence type="ECO:0000256" key="5">
    <source>
        <dbReference type="ARBA" id="ARBA00022723"/>
    </source>
</evidence>
<feature type="binding site" evidence="9">
    <location>
        <position position="86"/>
    </location>
    <ligand>
        <name>Mg(2+)</name>
        <dbReference type="ChEBI" id="CHEBI:18420"/>
        <label>1</label>
    </ligand>
</feature>
<feature type="binding site" evidence="9">
    <location>
        <position position="66"/>
    </location>
    <ligand>
        <name>Mg(2+)</name>
        <dbReference type="ChEBI" id="CHEBI:18420"/>
        <label>1</label>
    </ligand>
</feature>
<reference evidence="11 12" key="1">
    <citation type="submission" date="2014-06" db="EMBL/GenBank/DDBJ databases">
        <title>The draft genome sequence of Idiomarina salinarum ISL-52.</title>
        <authorList>
            <person name="Du J."/>
            <person name="Shao Z."/>
        </authorList>
    </citation>
    <scope>NUCLEOTIDE SEQUENCE [LARGE SCALE GENOMIC DNA]</scope>
    <source>
        <strain evidence="11 12">ISL-52</strain>
    </source>
</reference>
<dbReference type="eggNOG" id="COG1218">
    <property type="taxonomic scope" value="Bacteria"/>
</dbReference>
<evidence type="ECO:0000256" key="10">
    <source>
        <dbReference type="PIRSR" id="PIRSR600760-2"/>
    </source>
</evidence>
<keyword evidence="6 9" id="KW-0378">Hydrolase</keyword>
<dbReference type="GO" id="GO:0000103">
    <property type="term" value="P:sulfate assimilation"/>
    <property type="evidence" value="ECO:0007669"/>
    <property type="project" value="TreeGrafter"/>
</dbReference>
<comment type="similarity">
    <text evidence="2 9">Belongs to the inositol monophosphatase superfamily. CysQ family.</text>
</comment>
<dbReference type="SUPFAM" id="SSF56655">
    <property type="entry name" value="Carbohydrate phosphatase"/>
    <property type="match status" value="1"/>
</dbReference>
<dbReference type="STRING" id="435908.IDSA_06185"/>
<protein>
    <recommendedName>
        <fullName evidence="9">3'(2'),5'-bisphosphate nucleotidase CysQ</fullName>
        <ecNumber evidence="9">3.1.3.7</ecNumber>
    </recommendedName>
    <alternativeName>
        <fullName evidence="9">3'(2'),5-bisphosphonucleoside 3'(2')-phosphohydrolase</fullName>
    </alternativeName>
    <alternativeName>
        <fullName evidence="9">3'-phosphoadenosine 5'-phosphate phosphatase</fullName>
        <shortName evidence="9">PAP phosphatase</shortName>
    </alternativeName>
</protein>
<name>A0A094JER4_9GAMM</name>
<feature type="binding site" evidence="10">
    <location>
        <position position="88"/>
    </location>
    <ligand>
        <name>Mg(2+)</name>
        <dbReference type="ChEBI" id="CHEBI:18420"/>
        <label>1</label>
        <note>catalytic</note>
    </ligand>
</feature>
<evidence type="ECO:0000313" key="12">
    <source>
        <dbReference type="Proteomes" id="UP000054363"/>
    </source>
</evidence>
<feature type="binding site" evidence="10">
    <location>
        <position position="86"/>
    </location>
    <ligand>
        <name>Mg(2+)</name>
        <dbReference type="ChEBI" id="CHEBI:18420"/>
        <label>1</label>
        <note>catalytic</note>
    </ligand>
</feature>
<feature type="binding site" evidence="9">
    <location>
        <position position="88"/>
    </location>
    <ligand>
        <name>Mg(2+)</name>
        <dbReference type="ChEBI" id="CHEBI:18420"/>
        <label>1</label>
    </ligand>
</feature>
<evidence type="ECO:0000256" key="4">
    <source>
        <dbReference type="ARBA" id="ARBA00022519"/>
    </source>
</evidence>
<dbReference type="InterPro" id="IPR020583">
    <property type="entry name" value="Inositol_monoP_metal-BS"/>
</dbReference>
<keyword evidence="5 9" id="KW-0479">Metal-binding</keyword>
<dbReference type="Proteomes" id="UP000054363">
    <property type="component" value="Unassembled WGS sequence"/>
</dbReference>
<evidence type="ECO:0000256" key="6">
    <source>
        <dbReference type="ARBA" id="ARBA00022801"/>
    </source>
</evidence>
<dbReference type="GO" id="GO:0008441">
    <property type="term" value="F:3'(2'),5'-bisphosphate nucleotidase activity"/>
    <property type="evidence" value="ECO:0007669"/>
    <property type="project" value="UniProtKB-UniRule"/>
</dbReference>
<comment type="function">
    <text evidence="9">Converts adenosine-3',5'-bisphosphate (PAP) to AMP.</text>
</comment>
<evidence type="ECO:0000256" key="7">
    <source>
        <dbReference type="ARBA" id="ARBA00022842"/>
    </source>
</evidence>
<dbReference type="GO" id="GO:0050427">
    <property type="term" value="P:3'-phosphoadenosine 5'-phosphosulfate metabolic process"/>
    <property type="evidence" value="ECO:0007669"/>
    <property type="project" value="TreeGrafter"/>
</dbReference>
<evidence type="ECO:0000256" key="8">
    <source>
        <dbReference type="ARBA" id="ARBA00023136"/>
    </source>
</evidence>
<dbReference type="Pfam" id="PF00459">
    <property type="entry name" value="Inositol_P"/>
    <property type="match status" value="1"/>
</dbReference>
<keyword evidence="3 9" id="KW-1003">Cell membrane</keyword>
<dbReference type="GO" id="GO:0005886">
    <property type="term" value="C:plasma membrane"/>
    <property type="evidence" value="ECO:0007669"/>
    <property type="project" value="UniProtKB-SubCell"/>
</dbReference>
<evidence type="ECO:0000256" key="1">
    <source>
        <dbReference type="ARBA" id="ARBA00001625"/>
    </source>
</evidence>
<feature type="binding site" evidence="10">
    <location>
        <position position="89"/>
    </location>
    <ligand>
        <name>Mg(2+)</name>
        <dbReference type="ChEBI" id="CHEBI:18420"/>
        <label>1</label>
        <note>catalytic</note>
    </ligand>
</feature>
<dbReference type="PANTHER" id="PTHR43028:SF7">
    <property type="entry name" value="3'(2'),5'-BISPHOSPHATE NUCLEOTIDASE CYSQ"/>
    <property type="match status" value="1"/>
</dbReference>
<organism evidence="11 12">
    <name type="scientific">Pseudidiomarina salinarum</name>
    <dbReference type="NCBI Taxonomy" id="435908"/>
    <lineage>
        <taxon>Bacteria</taxon>
        <taxon>Pseudomonadati</taxon>
        <taxon>Pseudomonadota</taxon>
        <taxon>Gammaproteobacteria</taxon>
        <taxon>Alteromonadales</taxon>
        <taxon>Idiomarinaceae</taxon>
        <taxon>Pseudidiomarina</taxon>
    </lineage>
</organism>
<accession>A0A094JER4</accession>
<dbReference type="Gene3D" id="3.30.540.10">
    <property type="entry name" value="Fructose-1,6-Bisphosphatase, subunit A, domain 1"/>
    <property type="match status" value="1"/>
</dbReference>
<dbReference type="PANTHER" id="PTHR43028">
    <property type="entry name" value="3'(2'),5'-BISPHOSPHATE NUCLEOTIDASE 1"/>
    <property type="match status" value="1"/>
</dbReference>
<dbReference type="EMBL" id="JPER01000002">
    <property type="protein sequence ID" value="KFZ31066.1"/>
    <property type="molecule type" value="Genomic_DNA"/>
</dbReference>
<comment type="cofactor">
    <cofactor evidence="9 10">
        <name>Mg(2+)</name>
        <dbReference type="ChEBI" id="CHEBI:18420"/>
    </cofactor>
</comment>